<protein>
    <submittedName>
        <fullName evidence="1">Uncharacterized protein</fullName>
    </submittedName>
</protein>
<comment type="caution">
    <text evidence="1">The sequence shown here is derived from an EMBL/GenBank/DDBJ whole genome shotgun (WGS) entry which is preliminary data.</text>
</comment>
<evidence type="ECO:0000313" key="2">
    <source>
        <dbReference type="Proteomes" id="UP000610966"/>
    </source>
</evidence>
<dbReference type="Proteomes" id="UP000610966">
    <property type="component" value="Unassembled WGS sequence"/>
</dbReference>
<sequence>MEAYTEAYASAAVKAAQCLVDHDAIPEGELGKATWLKGKKIIPNIDFTNWFNQHDRVKYEGHILSDLIEQARDAGETWECPL</sequence>
<evidence type="ECO:0000313" key="1">
    <source>
        <dbReference type="EMBL" id="GIH72680.1"/>
    </source>
</evidence>
<gene>
    <name evidence="1" type="ORF">Mth01_49330</name>
</gene>
<organism evidence="1 2">
    <name type="scientific">Sphaerimonospora thailandensis</name>
    <dbReference type="NCBI Taxonomy" id="795644"/>
    <lineage>
        <taxon>Bacteria</taxon>
        <taxon>Bacillati</taxon>
        <taxon>Actinomycetota</taxon>
        <taxon>Actinomycetes</taxon>
        <taxon>Streptosporangiales</taxon>
        <taxon>Streptosporangiaceae</taxon>
        <taxon>Sphaerimonospora</taxon>
    </lineage>
</organism>
<dbReference type="EMBL" id="BOOG01000059">
    <property type="protein sequence ID" value="GIH72680.1"/>
    <property type="molecule type" value="Genomic_DNA"/>
</dbReference>
<dbReference type="AlphaFoldDB" id="A0A8J3W1X0"/>
<accession>A0A8J3W1X0</accession>
<name>A0A8J3W1X0_9ACTN</name>
<proteinExistence type="predicted"/>
<keyword evidence="2" id="KW-1185">Reference proteome</keyword>
<reference evidence="1" key="1">
    <citation type="submission" date="2021-01" db="EMBL/GenBank/DDBJ databases">
        <title>Whole genome shotgun sequence of Sphaerimonospora thailandensis NBRC 107569.</title>
        <authorList>
            <person name="Komaki H."/>
            <person name="Tamura T."/>
        </authorList>
    </citation>
    <scope>NUCLEOTIDE SEQUENCE</scope>
    <source>
        <strain evidence="1">NBRC 107569</strain>
    </source>
</reference>
<dbReference type="RefSeq" id="WP_204018331.1">
    <property type="nucleotide sequence ID" value="NZ_BOOG01000059.1"/>
</dbReference>